<dbReference type="PhylomeDB" id="B4K0Q8"/>
<dbReference type="EMBL" id="CH916492">
    <property type="protein sequence ID" value="EDV94275.1"/>
    <property type="molecule type" value="Genomic_DNA"/>
</dbReference>
<feature type="region of interest" description="Disordered" evidence="1">
    <location>
        <begin position="32"/>
        <end position="57"/>
    </location>
</feature>
<accession>B4K0Q8</accession>
<evidence type="ECO:0000313" key="3">
    <source>
        <dbReference type="Proteomes" id="UP000001070"/>
    </source>
</evidence>
<dbReference type="HOGENOM" id="CLU_1994943_0_0_1"/>
<sequence>MDEWCAWRRILQNFERDEIELLASSLHASSIDENIDGYADNSEGDEEPPNQAAAEEVVPRHRRYIRDLDDAGSIRGWLRLRNGFAGPSPAPILARQPHERRQSRPNMKAMSEASGEEAADPGTPS</sequence>
<dbReference type="InParanoid" id="B4K0Q8"/>
<feature type="region of interest" description="Disordered" evidence="1">
    <location>
        <begin position="86"/>
        <end position="125"/>
    </location>
</feature>
<proteinExistence type="predicted"/>
<gene>
    <name evidence="2" type="primary">Dgri\GH23536</name>
    <name evidence="2" type="ORF">Dgri_GH23536</name>
</gene>
<dbReference type="Proteomes" id="UP000001070">
    <property type="component" value="Unassembled WGS sequence"/>
</dbReference>
<dbReference type="AlphaFoldDB" id="B4K0Q8"/>
<organism evidence="3">
    <name type="scientific">Drosophila grimshawi</name>
    <name type="common">Hawaiian fruit fly</name>
    <name type="synonym">Idiomyia grimshawi</name>
    <dbReference type="NCBI Taxonomy" id="7222"/>
    <lineage>
        <taxon>Eukaryota</taxon>
        <taxon>Metazoa</taxon>
        <taxon>Ecdysozoa</taxon>
        <taxon>Arthropoda</taxon>
        <taxon>Hexapoda</taxon>
        <taxon>Insecta</taxon>
        <taxon>Pterygota</taxon>
        <taxon>Neoptera</taxon>
        <taxon>Endopterygota</taxon>
        <taxon>Diptera</taxon>
        <taxon>Brachycera</taxon>
        <taxon>Muscomorpha</taxon>
        <taxon>Ephydroidea</taxon>
        <taxon>Drosophilidae</taxon>
        <taxon>Drosophila</taxon>
        <taxon>Hawaiian Drosophila</taxon>
    </lineage>
</organism>
<protein>
    <submittedName>
        <fullName evidence="2">GH23536</fullName>
    </submittedName>
</protein>
<keyword evidence="3" id="KW-1185">Reference proteome</keyword>
<reference evidence="2 3" key="1">
    <citation type="journal article" date="2007" name="Nature">
        <title>Evolution of genes and genomes on the Drosophila phylogeny.</title>
        <authorList>
            <consortium name="Drosophila 12 Genomes Consortium"/>
            <person name="Clark A.G."/>
            <person name="Eisen M.B."/>
            <person name="Smith D.R."/>
            <person name="Bergman C.M."/>
            <person name="Oliver B."/>
            <person name="Markow T.A."/>
            <person name="Kaufman T.C."/>
            <person name="Kellis M."/>
            <person name="Gelbart W."/>
            <person name="Iyer V.N."/>
            <person name="Pollard D.A."/>
            <person name="Sackton T.B."/>
            <person name="Larracuente A.M."/>
            <person name="Singh N.D."/>
            <person name="Abad J.P."/>
            <person name="Abt D.N."/>
            <person name="Adryan B."/>
            <person name="Aguade M."/>
            <person name="Akashi H."/>
            <person name="Anderson W.W."/>
            <person name="Aquadro C.F."/>
            <person name="Ardell D.H."/>
            <person name="Arguello R."/>
            <person name="Artieri C.G."/>
            <person name="Barbash D.A."/>
            <person name="Barker D."/>
            <person name="Barsanti P."/>
            <person name="Batterham P."/>
            <person name="Batzoglou S."/>
            <person name="Begun D."/>
            <person name="Bhutkar A."/>
            <person name="Blanco E."/>
            <person name="Bosak S.A."/>
            <person name="Bradley R.K."/>
            <person name="Brand A.D."/>
            <person name="Brent M.R."/>
            <person name="Brooks A.N."/>
            <person name="Brown R.H."/>
            <person name="Butlin R.K."/>
            <person name="Caggese C."/>
            <person name="Calvi B.R."/>
            <person name="Bernardo de Carvalho A."/>
            <person name="Caspi A."/>
            <person name="Castrezana S."/>
            <person name="Celniker S.E."/>
            <person name="Chang J.L."/>
            <person name="Chapple C."/>
            <person name="Chatterji S."/>
            <person name="Chinwalla A."/>
            <person name="Civetta A."/>
            <person name="Clifton S.W."/>
            <person name="Comeron J.M."/>
            <person name="Costello J.C."/>
            <person name="Coyne J.A."/>
            <person name="Daub J."/>
            <person name="David R.G."/>
            <person name="Delcher A.L."/>
            <person name="Delehaunty K."/>
            <person name="Do C.B."/>
            <person name="Ebling H."/>
            <person name="Edwards K."/>
            <person name="Eickbush T."/>
            <person name="Evans J.D."/>
            <person name="Filipski A."/>
            <person name="Findeiss S."/>
            <person name="Freyhult E."/>
            <person name="Fulton L."/>
            <person name="Fulton R."/>
            <person name="Garcia A.C."/>
            <person name="Gardiner A."/>
            <person name="Garfield D.A."/>
            <person name="Garvin B.E."/>
            <person name="Gibson G."/>
            <person name="Gilbert D."/>
            <person name="Gnerre S."/>
            <person name="Godfrey J."/>
            <person name="Good R."/>
            <person name="Gotea V."/>
            <person name="Gravely B."/>
            <person name="Greenberg A.J."/>
            <person name="Griffiths-Jones S."/>
            <person name="Gross S."/>
            <person name="Guigo R."/>
            <person name="Gustafson E.A."/>
            <person name="Haerty W."/>
            <person name="Hahn M.W."/>
            <person name="Halligan D.L."/>
            <person name="Halpern A.L."/>
            <person name="Halter G.M."/>
            <person name="Han M.V."/>
            <person name="Heger A."/>
            <person name="Hillier L."/>
            <person name="Hinrichs A.S."/>
            <person name="Holmes I."/>
            <person name="Hoskins R.A."/>
            <person name="Hubisz M.J."/>
            <person name="Hultmark D."/>
            <person name="Huntley M.A."/>
            <person name="Jaffe D.B."/>
            <person name="Jagadeeshan S."/>
            <person name="Jeck W.R."/>
            <person name="Johnson J."/>
            <person name="Jones C.D."/>
            <person name="Jordan W.C."/>
            <person name="Karpen G.H."/>
            <person name="Kataoka E."/>
            <person name="Keightley P.D."/>
            <person name="Kheradpour P."/>
            <person name="Kirkness E.F."/>
            <person name="Koerich L.B."/>
            <person name="Kristiansen K."/>
            <person name="Kudrna D."/>
            <person name="Kulathinal R.J."/>
            <person name="Kumar S."/>
            <person name="Kwok R."/>
            <person name="Lander E."/>
            <person name="Langley C.H."/>
            <person name="Lapoint R."/>
            <person name="Lazzaro B.P."/>
            <person name="Lee S.J."/>
            <person name="Levesque L."/>
            <person name="Li R."/>
            <person name="Lin C.F."/>
            <person name="Lin M.F."/>
            <person name="Lindblad-Toh K."/>
            <person name="Llopart A."/>
            <person name="Long M."/>
            <person name="Low L."/>
            <person name="Lozovsky E."/>
            <person name="Lu J."/>
            <person name="Luo M."/>
            <person name="Machado C.A."/>
            <person name="Makalowski W."/>
            <person name="Marzo M."/>
            <person name="Matsuda M."/>
            <person name="Matzkin L."/>
            <person name="McAllister B."/>
            <person name="McBride C.S."/>
            <person name="McKernan B."/>
            <person name="McKernan K."/>
            <person name="Mendez-Lago M."/>
            <person name="Minx P."/>
            <person name="Mollenhauer M.U."/>
            <person name="Montooth K."/>
            <person name="Mount S.M."/>
            <person name="Mu X."/>
            <person name="Myers E."/>
            <person name="Negre B."/>
            <person name="Newfeld S."/>
            <person name="Nielsen R."/>
            <person name="Noor M.A."/>
            <person name="O'Grady P."/>
            <person name="Pachter L."/>
            <person name="Papaceit M."/>
            <person name="Parisi M.J."/>
            <person name="Parisi M."/>
            <person name="Parts L."/>
            <person name="Pedersen J.S."/>
            <person name="Pesole G."/>
            <person name="Phillippy A.M."/>
            <person name="Ponting C.P."/>
            <person name="Pop M."/>
            <person name="Porcelli D."/>
            <person name="Powell J.R."/>
            <person name="Prohaska S."/>
            <person name="Pruitt K."/>
            <person name="Puig M."/>
            <person name="Quesneville H."/>
            <person name="Ram K.R."/>
            <person name="Rand D."/>
            <person name="Rasmussen M.D."/>
            <person name="Reed L.K."/>
            <person name="Reenan R."/>
            <person name="Reily A."/>
            <person name="Remington K.A."/>
            <person name="Rieger T.T."/>
            <person name="Ritchie M.G."/>
            <person name="Robin C."/>
            <person name="Rogers Y.H."/>
            <person name="Rohde C."/>
            <person name="Rozas J."/>
            <person name="Rubenfield M.J."/>
            <person name="Ruiz A."/>
            <person name="Russo S."/>
            <person name="Salzberg S.L."/>
            <person name="Sanchez-Gracia A."/>
            <person name="Saranga D.J."/>
            <person name="Sato H."/>
            <person name="Schaeffer S.W."/>
            <person name="Schatz M.C."/>
            <person name="Schlenke T."/>
            <person name="Schwartz R."/>
            <person name="Segarra C."/>
            <person name="Singh R.S."/>
            <person name="Sirot L."/>
            <person name="Sirota M."/>
            <person name="Sisneros N.B."/>
            <person name="Smith C.D."/>
            <person name="Smith T.F."/>
            <person name="Spieth J."/>
            <person name="Stage D.E."/>
            <person name="Stark A."/>
            <person name="Stephan W."/>
            <person name="Strausberg R.L."/>
            <person name="Strempel S."/>
            <person name="Sturgill D."/>
            <person name="Sutton G."/>
            <person name="Sutton G.G."/>
            <person name="Tao W."/>
            <person name="Teichmann S."/>
            <person name="Tobari Y.N."/>
            <person name="Tomimura Y."/>
            <person name="Tsolas J.M."/>
            <person name="Valente V.L."/>
            <person name="Venter E."/>
            <person name="Venter J.C."/>
            <person name="Vicario S."/>
            <person name="Vieira F.G."/>
            <person name="Vilella A.J."/>
            <person name="Villasante A."/>
            <person name="Walenz B."/>
            <person name="Wang J."/>
            <person name="Wasserman M."/>
            <person name="Watts T."/>
            <person name="Wilson D."/>
            <person name="Wilson R.K."/>
            <person name="Wing R.A."/>
            <person name="Wolfner M.F."/>
            <person name="Wong A."/>
            <person name="Wong G.K."/>
            <person name="Wu C.I."/>
            <person name="Wu G."/>
            <person name="Yamamoto D."/>
            <person name="Yang H.P."/>
            <person name="Yang S.P."/>
            <person name="Yorke J.A."/>
            <person name="Yoshida K."/>
            <person name="Zdobnov E."/>
            <person name="Zhang P."/>
            <person name="Zhang Y."/>
            <person name="Zimin A.V."/>
            <person name="Baldwin J."/>
            <person name="Abdouelleil A."/>
            <person name="Abdulkadir J."/>
            <person name="Abebe A."/>
            <person name="Abera B."/>
            <person name="Abreu J."/>
            <person name="Acer S.C."/>
            <person name="Aftuck L."/>
            <person name="Alexander A."/>
            <person name="An P."/>
            <person name="Anderson E."/>
            <person name="Anderson S."/>
            <person name="Arachi H."/>
            <person name="Azer M."/>
            <person name="Bachantsang P."/>
            <person name="Barry A."/>
            <person name="Bayul T."/>
            <person name="Berlin A."/>
            <person name="Bessette D."/>
            <person name="Bloom T."/>
            <person name="Blye J."/>
            <person name="Boguslavskiy L."/>
            <person name="Bonnet C."/>
            <person name="Boukhgalter B."/>
            <person name="Bourzgui I."/>
            <person name="Brown A."/>
            <person name="Cahill P."/>
            <person name="Channer S."/>
            <person name="Cheshatsang Y."/>
            <person name="Chuda L."/>
            <person name="Citroen M."/>
            <person name="Collymore A."/>
            <person name="Cooke P."/>
            <person name="Costello M."/>
            <person name="D'Aco K."/>
            <person name="Daza R."/>
            <person name="De Haan G."/>
            <person name="DeGray S."/>
            <person name="DeMaso C."/>
            <person name="Dhargay N."/>
            <person name="Dooley K."/>
            <person name="Dooley E."/>
            <person name="Doricent M."/>
            <person name="Dorje P."/>
            <person name="Dorjee K."/>
            <person name="Dupes A."/>
            <person name="Elong R."/>
            <person name="Falk J."/>
            <person name="Farina A."/>
            <person name="Faro S."/>
            <person name="Ferguson D."/>
            <person name="Fisher S."/>
            <person name="Foley C.D."/>
            <person name="Franke A."/>
            <person name="Friedrich D."/>
            <person name="Gadbois L."/>
            <person name="Gearin G."/>
            <person name="Gearin C.R."/>
            <person name="Giannoukos G."/>
            <person name="Goode T."/>
            <person name="Graham J."/>
            <person name="Grandbois E."/>
            <person name="Grewal S."/>
            <person name="Gyaltsen K."/>
            <person name="Hafez N."/>
            <person name="Hagos B."/>
            <person name="Hall J."/>
            <person name="Henson C."/>
            <person name="Hollinger A."/>
            <person name="Honan T."/>
            <person name="Huard M.D."/>
            <person name="Hughes L."/>
            <person name="Hurhula B."/>
            <person name="Husby M.E."/>
            <person name="Kamat A."/>
            <person name="Kanga B."/>
            <person name="Kashin S."/>
            <person name="Khazanovich D."/>
            <person name="Kisner P."/>
            <person name="Lance K."/>
            <person name="Lara M."/>
            <person name="Lee W."/>
            <person name="Lennon N."/>
            <person name="Letendre F."/>
            <person name="LeVine R."/>
            <person name="Lipovsky A."/>
            <person name="Liu X."/>
            <person name="Liu J."/>
            <person name="Liu S."/>
            <person name="Lokyitsang T."/>
            <person name="Lokyitsang Y."/>
            <person name="Lubonja R."/>
            <person name="Lui A."/>
            <person name="MacDonald P."/>
            <person name="Magnisalis V."/>
            <person name="Maru K."/>
            <person name="Matthews C."/>
            <person name="McCusker W."/>
            <person name="McDonough S."/>
            <person name="Mehta T."/>
            <person name="Meldrim J."/>
            <person name="Meneus L."/>
            <person name="Mihai O."/>
            <person name="Mihalev A."/>
            <person name="Mihova T."/>
            <person name="Mittelman R."/>
            <person name="Mlenga V."/>
            <person name="Montmayeur A."/>
            <person name="Mulrain L."/>
            <person name="Navidi A."/>
            <person name="Naylor J."/>
            <person name="Negash T."/>
            <person name="Nguyen T."/>
            <person name="Nguyen N."/>
            <person name="Nicol R."/>
            <person name="Norbu C."/>
            <person name="Norbu N."/>
            <person name="Novod N."/>
            <person name="O'Neill B."/>
            <person name="Osman S."/>
            <person name="Markiewicz E."/>
            <person name="Oyono O.L."/>
            <person name="Patti C."/>
            <person name="Phunkhang P."/>
            <person name="Pierre F."/>
            <person name="Priest M."/>
            <person name="Raghuraman S."/>
            <person name="Rege F."/>
            <person name="Reyes R."/>
            <person name="Rise C."/>
            <person name="Rogov P."/>
            <person name="Ross K."/>
            <person name="Ryan E."/>
            <person name="Settipalli S."/>
            <person name="Shea T."/>
            <person name="Sherpa N."/>
            <person name="Shi L."/>
            <person name="Shih D."/>
            <person name="Sparrow T."/>
            <person name="Spaulding J."/>
            <person name="Stalker J."/>
            <person name="Stange-Thomann N."/>
            <person name="Stavropoulos S."/>
            <person name="Stone C."/>
            <person name="Strader C."/>
            <person name="Tesfaye S."/>
            <person name="Thomson T."/>
            <person name="Thoulutsang Y."/>
            <person name="Thoulutsang D."/>
            <person name="Topham K."/>
            <person name="Topping I."/>
            <person name="Tsamla T."/>
            <person name="Vassiliev H."/>
            <person name="Vo A."/>
            <person name="Wangchuk T."/>
            <person name="Wangdi T."/>
            <person name="Weiand M."/>
            <person name="Wilkinson J."/>
            <person name="Wilson A."/>
            <person name="Yadav S."/>
            <person name="Young G."/>
            <person name="Yu Q."/>
            <person name="Zembek L."/>
            <person name="Zhong D."/>
            <person name="Zimmer A."/>
            <person name="Zwirko Z."/>
            <person name="Jaffe D.B."/>
            <person name="Alvarez P."/>
            <person name="Brockman W."/>
            <person name="Butler J."/>
            <person name="Chin C."/>
            <person name="Gnerre S."/>
            <person name="Grabherr M."/>
            <person name="Kleber M."/>
            <person name="Mauceli E."/>
            <person name="MacCallum I."/>
        </authorList>
    </citation>
    <scope>NUCLEOTIDE SEQUENCE [LARGE SCALE GENOMIC DNA]</scope>
    <source>
        <strain evidence="3">Tucson 15287-2541.00</strain>
    </source>
</reference>
<evidence type="ECO:0000256" key="1">
    <source>
        <dbReference type="SAM" id="MobiDB-lite"/>
    </source>
</evidence>
<name>B4K0Q8_DROGR</name>
<evidence type="ECO:0000313" key="2">
    <source>
        <dbReference type="EMBL" id="EDV94275.1"/>
    </source>
</evidence>